<evidence type="ECO:0000256" key="1">
    <source>
        <dbReference type="ARBA" id="ARBA00022679"/>
    </source>
</evidence>
<dbReference type="Proteomes" id="UP000639006">
    <property type="component" value="Unassembled WGS sequence"/>
</dbReference>
<keyword evidence="1 4" id="KW-0808">Transferase</keyword>
<reference evidence="4" key="1">
    <citation type="submission" date="2020-10" db="EMBL/GenBank/DDBJ databases">
        <authorList>
            <person name="Hahn C.J."/>
            <person name="Laso-Perez R."/>
            <person name="Vulcano F."/>
            <person name="Vaziourakis K.-M."/>
            <person name="Stokke R."/>
            <person name="Steen I.H."/>
            <person name="Teske A."/>
            <person name="Boetius A."/>
            <person name="Liebeke M."/>
            <person name="Amann R."/>
            <person name="Knittel K."/>
        </authorList>
    </citation>
    <scope>NUCLEOTIDE SEQUENCE</scope>
    <source>
        <strain evidence="4">Gfbio:e3339647-f889-4370-9287-4fb5cb688e4c:AG392M11_GoMArc1</strain>
    </source>
</reference>
<feature type="domain" description="Glycosyltransferase subfamily 4-like N-terminal" evidence="3">
    <location>
        <begin position="14"/>
        <end position="177"/>
    </location>
</feature>
<evidence type="ECO:0000313" key="4">
    <source>
        <dbReference type="EMBL" id="CAD6492112.1"/>
    </source>
</evidence>
<dbReference type="GO" id="GO:0102710">
    <property type="term" value="F:D-inositol-3-phosphate glycosyltransferase activity"/>
    <property type="evidence" value="ECO:0007669"/>
    <property type="project" value="UniProtKB-EC"/>
</dbReference>
<proteinExistence type="predicted"/>
<organism evidence="4 5">
    <name type="scientific">Candidatus Argoarchaeum ethanivorans</name>
    <dbReference type="NCBI Taxonomy" id="2608793"/>
    <lineage>
        <taxon>Archaea</taxon>
        <taxon>Methanobacteriati</taxon>
        <taxon>Methanobacteriota</taxon>
        <taxon>Stenosarchaea group</taxon>
        <taxon>Methanomicrobia</taxon>
        <taxon>Methanosarcinales</taxon>
        <taxon>Methanosarcinales incertae sedis</taxon>
        <taxon>GOM Arc I cluster</taxon>
        <taxon>Candidatus Argoarchaeum</taxon>
    </lineage>
</organism>
<evidence type="ECO:0000259" key="3">
    <source>
        <dbReference type="Pfam" id="PF13439"/>
    </source>
</evidence>
<accession>A0A811T8X8</accession>
<name>A0A811T8X8_9EURY</name>
<dbReference type="Pfam" id="PF00534">
    <property type="entry name" value="Glycos_transf_1"/>
    <property type="match status" value="1"/>
</dbReference>
<dbReference type="Pfam" id="PF13439">
    <property type="entry name" value="Glyco_transf_4"/>
    <property type="match status" value="1"/>
</dbReference>
<keyword evidence="4" id="KW-0328">Glycosyltransferase</keyword>
<dbReference type="AlphaFoldDB" id="A0A811T8X8"/>
<evidence type="ECO:0000259" key="2">
    <source>
        <dbReference type="Pfam" id="PF00534"/>
    </source>
</evidence>
<evidence type="ECO:0000313" key="5">
    <source>
        <dbReference type="Proteomes" id="UP000639006"/>
    </source>
</evidence>
<dbReference type="CDD" id="cd03801">
    <property type="entry name" value="GT4_PimA-like"/>
    <property type="match status" value="1"/>
</dbReference>
<dbReference type="PANTHER" id="PTHR46401">
    <property type="entry name" value="GLYCOSYLTRANSFERASE WBBK-RELATED"/>
    <property type="match status" value="1"/>
</dbReference>
<dbReference type="PANTHER" id="PTHR46401:SF2">
    <property type="entry name" value="GLYCOSYLTRANSFERASE WBBK-RELATED"/>
    <property type="match status" value="1"/>
</dbReference>
<dbReference type="InterPro" id="IPR001296">
    <property type="entry name" value="Glyco_trans_1"/>
</dbReference>
<dbReference type="SUPFAM" id="SSF53756">
    <property type="entry name" value="UDP-Glycosyltransferase/glycogen phosphorylase"/>
    <property type="match status" value="1"/>
</dbReference>
<dbReference type="Gene3D" id="3.40.50.2000">
    <property type="entry name" value="Glycogen Phosphorylase B"/>
    <property type="match status" value="2"/>
</dbReference>
<gene>
    <name evidence="4" type="primary">mshA_3</name>
    <name evidence="4" type="ORF">DIAAKJNI_00224</name>
</gene>
<dbReference type="EMBL" id="CAJHIQ010000009">
    <property type="protein sequence ID" value="CAD6492112.1"/>
    <property type="molecule type" value="Genomic_DNA"/>
</dbReference>
<comment type="caution">
    <text evidence="4">The sequence shown here is derived from an EMBL/GenBank/DDBJ whole genome shotgun (WGS) entry which is preliminary data.</text>
</comment>
<feature type="domain" description="Glycosyl transferase family 1" evidence="2">
    <location>
        <begin position="187"/>
        <end position="342"/>
    </location>
</feature>
<sequence length="375" mass="42911">MKIGQISHVYPPHIGGLENYACRLKQSIEHKGNDVTVYTTDMGTSNNMDIKEKNAIYCKTNFSLLRNPFSFELMKKLKQSNEDIYHLHGYEFLPSLFATKILKNKPKVLTQHGAEIESNNFMIYLLNKAYHPFAQYVLENMDMIIALGKKDREFLLKSFNLSPDKVKVIPNGIDLDKFKSNDKSNNNFIKRYNLNEDAFRILFVSRLIETKNAHKLINTVSKHIKSENIEVIIIGSGDVEYIKQLKAISDNRIHILGEVCFSDLVSVYNISDLFVLLGEWGEGMPTAILEAMACGLPILTTYGGSIPDVITEGENGLFIDVPIDEKKLAEKIKYFMDSDNKKMAEANMVKVNREFNWELIADQIYDVYKLVLEEK</sequence>
<protein>
    <submittedName>
        <fullName evidence="4">D-inositol-3-phosphate glycosyltransferase</fullName>
        <ecNumber evidence="4">2.4.1.250</ecNumber>
    </submittedName>
</protein>
<dbReference type="EC" id="2.4.1.250" evidence="4"/>
<dbReference type="InterPro" id="IPR028098">
    <property type="entry name" value="Glyco_trans_4-like_N"/>
</dbReference>